<dbReference type="InterPro" id="IPR050930">
    <property type="entry name" value="MFS_Vesicular_Transporter"/>
</dbReference>
<proteinExistence type="predicted"/>
<feature type="transmembrane region" description="Helical" evidence="6">
    <location>
        <begin position="378"/>
        <end position="396"/>
    </location>
</feature>
<dbReference type="PROSITE" id="PS50850">
    <property type="entry name" value="MFS"/>
    <property type="match status" value="1"/>
</dbReference>
<protein>
    <submittedName>
        <fullName evidence="8">MFS transporter</fullName>
    </submittedName>
</protein>
<dbReference type="Pfam" id="PF07690">
    <property type="entry name" value="MFS_1"/>
    <property type="match status" value="1"/>
</dbReference>
<feature type="transmembrane region" description="Helical" evidence="6">
    <location>
        <begin position="79"/>
        <end position="97"/>
    </location>
</feature>
<dbReference type="InterPro" id="IPR020846">
    <property type="entry name" value="MFS_dom"/>
</dbReference>
<gene>
    <name evidence="8" type="ORF">DS745_18785</name>
</gene>
<dbReference type="Proteomes" id="UP000290649">
    <property type="component" value="Unassembled WGS sequence"/>
</dbReference>
<dbReference type="SUPFAM" id="SSF103473">
    <property type="entry name" value="MFS general substrate transporter"/>
    <property type="match status" value="1"/>
</dbReference>
<evidence type="ECO:0000256" key="2">
    <source>
        <dbReference type="ARBA" id="ARBA00022448"/>
    </source>
</evidence>
<dbReference type="OrthoDB" id="5338069at2"/>
<keyword evidence="9" id="KW-1185">Reference proteome</keyword>
<feature type="transmembrane region" description="Helical" evidence="6">
    <location>
        <begin position="249"/>
        <end position="270"/>
    </location>
</feature>
<dbReference type="AlphaFoldDB" id="A0A4Q0VPG9"/>
<evidence type="ECO:0000259" key="7">
    <source>
        <dbReference type="PROSITE" id="PS50850"/>
    </source>
</evidence>
<feature type="transmembrane region" description="Helical" evidence="6">
    <location>
        <begin position="16"/>
        <end position="39"/>
    </location>
</feature>
<keyword evidence="4 6" id="KW-1133">Transmembrane helix</keyword>
<feature type="transmembrane region" description="Helical" evidence="6">
    <location>
        <begin position="103"/>
        <end position="127"/>
    </location>
</feature>
<dbReference type="GO" id="GO:0022857">
    <property type="term" value="F:transmembrane transporter activity"/>
    <property type="evidence" value="ECO:0007669"/>
    <property type="project" value="InterPro"/>
</dbReference>
<feature type="domain" description="Major facilitator superfamily (MFS) profile" evidence="7">
    <location>
        <begin position="13"/>
        <end position="401"/>
    </location>
</feature>
<keyword evidence="2" id="KW-0813">Transport</keyword>
<evidence type="ECO:0000313" key="8">
    <source>
        <dbReference type="EMBL" id="RXI98372.1"/>
    </source>
</evidence>
<name>A0A4Q0VPG9_9BACI</name>
<comment type="caution">
    <text evidence="8">The sequence shown here is derived from an EMBL/GenBank/DDBJ whole genome shotgun (WGS) entry which is preliminary data.</text>
</comment>
<evidence type="ECO:0000256" key="1">
    <source>
        <dbReference type="ARBA" id="ARBA00004651"/>
    </source>
</evidence>
<feature type="transmembrane region" description="Helical" evidence="6">
    <location>
        <begin position="51"/>
        <end position="72"/>
    </location>
</feature>
<evidence type="ECO:0000313" key="9">
    <source>
        <dbReference type="Proteomes" id="UP000290649"/>
    </source>
</evidence>
<feature type="transmembrane region" description="Helical" evidence="6">
    <location>
        <begin position="148"/>
        <end position="167"/>
    </location>
</feature>
<dbReference type="InterPro" id="IPR011701">
    <property type="entry name" value="MFS"/>
</dbReference>
<dbReference type="RefSeq" id="WP_129079729.1">
    <property type="nucleotide sequence ID" value="NZ_QOUX01000046.1"/>
</dbReference>
<sequence>MDLNINKNNSQKTITAVALVTAICLLGDSMLYIALPIYYKEVGLQSLWEVGLILSLNRLIRIPINPFVGWVYRKISLKLGLIISVILAVITTVGYGIGHGLFIWIILRCLWGISWSFLRLGGMFTVIEYATDENRGRLMGLYNGLYRLGSLFGMLLGGILVSIYGFSFVSICFGLLMIASFPLISWLVPSVNSEKVMGVPYIDSLKSLVTKQVMLVIVSGLLLALIIQGMFVSTLSLVMQELFTNEINIIGFTLGITALAGIIQGVRWAWEPFVAMRFGQLSDGNKGRLPLFIFFLMTGAISFSLLPVGMPMPIWISITFLFMFSSTILTTLIDAIAADVGKKSDLNVVMTYYTVFLDFGAALGPILAYFIIGYQNGLFLSFFLGGSVLVILALLWSKEQVTLRKHQELEQSLL</sequence>
<dbReference type="Gene3D" id="1.20.1250.20">
    <property type="entry name" value="MFS general substrate transporter like domains"/>
    <property type="match status" value="1"/>
</dbReference>
<dbReference type="InterPro" id="IPR036259">
    <property type="entry name" value="MFS_trans_sf"/>
</dbReference>
<dbReference type="GO" id="GO:0005886">
    <property type="term" value="C:plasma membrane"/>
    <property type="evidence" value="ECO:0007669"/>
    <property type="project" value="UniProtKB-SubCell"/>
</dbReference>
<dbReference type="PANTHER" id="PTHR23506:SF23">
    <property type="entry name" value="GH10249P"/>
    <property type="match status" value="1"/>
</dbReference>
<evidence type="ECO:0000256" key="6">
    <source>
        <dbReference type="SAM" id="Phobius"/>
    </source>
</evidence>
<dbReference type="PANTHER" id="PTHR23506">
    <property type="entry name" value="GH10249P"/>
    <property type="match status" value="1"/>
</dbReference>
<evidence type="ECO:0000256" key="4">
    <source>
        <dbReference type="ARBA" id="ARBA00022989"/>
    </source>
</evidence>
<feature type="transmembrane region" description="Helical" evidence="6">
    <location>
        <begin position="350"/>
        <end position="372"/>
    </location>
</feature>
<keyword evidence="5 6" id="KW-0472">Membrane</keyword>
<feature type="transmembrane region" description="Helical" evidence="6">
    <location>
        <begin position="291"/>
        <end position="308"/>
    </location>
</feature>
<accession>A0A4Q0VPG9</accession>
<organism evidence="8 9">
    <name type="scientific">Anaerobacillus alkaliphilus</name>
    <dbReference type="NCBI Taxonomy" id="1548597"/>
    <lineage>
        <taxon>Bacteria</taxon>
        <taxon>Bacillati</taxon>
        <taxon>Bacillota</taxon>
        <taxon>Bacilli</taxon>
        <taxon>Bacillales</taxon>
        <taxon>Bacillaceae</taxon>
        <taxon>Anaerobacillus</taxon>
    </lineage>
</organism>
<dbReference type="EMBL" id="QOUX01000046">
    <property type="protein sequence ID" value="RXI98372.1"/>
    <property type="molecule type" value="Genomic_DNA"/>
</dbReference>
<evidence type="ECO:0000256" key="5">
    <source>
        <dbReference type="ARBA" id="ARBA00023136"/>
    </source>
</evidence>
<feature type="transmembrane region" description="Helical" evidence="6">
    <location>
        <begin position="213"/>
        <end position="237"/>
    </location>
</feature>
<comment type="subcellular location">
    <subcellularLocation>
        <location evidence="1">Cell membrane</location>
        <topology evidence="1">Multi-pass membrane protein</topology>
    </subcellularLocation>
</comment>
<feature type="transmembrane region" description="Helical" evidence="6">
    <location>
        <begin position="173"/>
        <end position="192"/>
    </location>
</feature>
<feature type="transmembrane region" description="Helical" evidence="6">
    <location>
        <begin position="314"/>
        <end position="338"/>
    </location>
</feature>
<reference evidence="8 9" key="1">
    <citation type="journal article" date="2019" name="Int. J. Syst. Evol. Microbiol.">
        <title>Anaerobacillus alkaliphilus sp. nov., a novel alkaliphilic and moderately halophilic bacterium.</title>
        <authorList>
            <person name="Borsodi A.K."/>
            <person name="Aszalos J.M."/>
            <person name="Bihari P."/>
            <person name="Nagy I."/>
            <person name="Schumann P."/>
            <person name="Sproer C."/>
            <person name="Kovacs A.L."/>
            <person name="Boka K."/>
            <person name="Dobosy P."/>
            <person name="Ovari M."/>
            <person name="Szili-Kovacs T."/>
            <person name="Toth E."/>
        </authorList>
    </citation>
    <scope>NUCLEOTIDE SEQUENCE [LARGE SCALE GENOMIC DNA]</scope>
    <source>
        <strain evidence="8 9">B16-10</strain>
    </source>
</reference>
<keyword evidence="3 6" id="KW-0812">Transmembrane</keyword>
<evidence type="ECO:0000256" key="3">
    <source>
        <dbReference type="ARBA" id="ARBA00022692"/>
    </source>
</evidence>